<dbReference type="GO" id="GO:0003677">
    <property type="term" value="F:DNA binding"/>
    <property type="evidence" value="ECO:0007669"/>
    <property type="project" value="InterPro"/>
</dbReference>
<evidence type="ECO:0000256" key="2">
    <source>
        <dbReference type="ARBA" id="ARBA00022083"/>
    </source>
</evidence>
<keyword evidence="3 8" id="KW-0240">DNA-directed RNA polymerase</keyword>
<dbReference type="EMBL" id="LN483332">
    <property type="protein sequence ID" value="CED85365.1"/>
    <property type="molecule type" value="Genomic_DNA"/>
</dbReference>
<dbReference type="SUPFAM" id="SSF55257">
    <property type="entry name" value="RBP11-like subunits of RNA polymerase"/>
    <property type="match status" value="1"/>
</dbReference>
<dbReference type="InterPro" id="IPR022842">
    <property type="entry name" value="RNAP_Rpo3/Rpb3/RPAC1"/>
</dbReference>
<dbReference type="GO" id="GO:0005736">
    <property type="term" value="C:RNA polymerase I complex"/>
    <property type="evidence" value="ECO:0007669"/>
    <property type="project" value="TreeGrafter"/>
</dbReference>
<dbReference type="PROSITE" id="PS00446">
    <property type="entry name" value="RNA_POL_D_30KD"/>
    <property type="match status" value="1"/>
</dbReference>
<dbReference type="CDD" id="cd07032">
    <property type="entry name" value="RNAP_I_II_AC40"/>
    <property type="match status" value="1"/>
</dbReference>
<evidence type="ECO:0000259" key="7">
    <source>
        <dbReference type="SMART" id="SM00662"/>
    </source>
</evidence>
<dbReference type="SUPFAM" id="SSF56553">
    <property type="entry name" value="Insert subdomain of RNA polymerase alpha subunit"/>
    <property type="match status" value="1"/>
</dbReference>
<dbReference type="GO" id="GO:0003899">
    <property type="term" value="F:DNA-directed RNA polymerase activity"/>
    <property type="evidence" value="ECO:0007669"/>
    <property type="project" value="InterPro"/>
</dbReference>
<dbReference type="PANTHER" id="PTHR11800">
    <property type="entry name" value="DNA-DIRECTED RNA POLYMERASE"/>
    <property type="match status" value="1"/>
</dbReference>
<dbReference type="Pfam" id="PF01193">
    <property type="entry name" value="RNA_pol_L"/>
    <property type="match status" value="1"/>
</dbReference>
<evidence type="ECO:0000313" key="8">
    <source>
        <dbReference type="EMBL" id="CED85365.1"/>
    </source>
</evidence>
<dbReference type="InterPro" id="IPR033901">
    <property type="entry name" value="RNAPI/III_AC40"/>
</dbReference>
<evidence type="ECO:0000256" key="1">
    <source>
        <dbReference type="ARBA" id="ARBA00004123"/>
    </source>
</evidence>
<dbReference type="HAMAP" id="MF_00320">
    <property type="entry name" value="RNApol_arch_Rpo3"/>
    <property type="match status" value="1"/>
</dbReference>
<dbReference type="PANTHER" id="PTHR11800:SF13">
    <property type="entry name" value="DNA-DIRECTED RNA POLYMERASES I AND III SUBUNIT RPAC1"/>
    <property type="match status" value="1"/>
</dbReference>
<name>A0A0F7SXM6_PHARH</name>
<dbReference type="InterPro" id="IPR001514">
    <property type="entry name" value="DNA-dir_RNA_pol_30-40kDasu_CS"/>
</dbReference>
<dbReference type="GO" id="GO:0005666">
    <property type="term" value="C:RNA polymerase III complex"/>
    <property type="evidence" value="ECO:0007669"/>
    <property type="project" value="TreeGrafter"/>
</dbReference>
<dbReference type="FunFam" id="2.170.120.12:FF:000003">
    <property type="entry name" value="Dna-directed rna polymerases i and iii subunit"/>
    <property type="match status" value="1"/>
</dbReference>
<keyword evidence="4" id="KW-0804">Transcription</keyword>
<dbReference type="GO" id="GO:0006351">
    <property type="term" value="P:DNA-templated transcription"/>
    <property type="evidence" value="ECO:0007669"/>
    <property type="project" value="InterPro"/>
</dbReference>
<dbReference type="Pfam" id="PF01000">
    <property type="entry name" value="RNA_pol_A_bac"/>
    <property type="match status" value="1"/>
</dbReference>
<evidence type="ECO:0000256" key="6">
    <source>
        <dbReference type="ARBA" id="ARBA00025804"/>
    </source>
</evidence>
<dbReference type="SMART" id="SM00662">
    <property type="entry name" value="RPOLD"/>
    <property type="match status" value="1"/>
</dbReference>
<organism evidence="8">
    <name type="scientific">Phaffia rhodozyma</name>
    <name type="common">Yeast</name>
    <name type="synonym">Xanthophyllomyces dendrorhous</name>
    <dbReference type="NCBI Taxonomy" id="264483"/>
    <lineage>
        <taxon>Eukaryota</taxon>
        <taxon>Fungi</taxon>
        <taxon>Dikarya</taxon>
        <taxon>Basidiomycota</taxon>
        <taxon>Agaricomycotina</taxon>
        <taxon>Tremellomycetes</taxon>
        <taxon>Cystofilobasidiales</taxon>
        <taxon>Mrakiaceae</taxon>
        <taxon>Phaffia</taxon>
    </lineage>
</organism>
<comment type="subcellular location">
    <subcellularLocation>
        <location evidence="1">Nucleus</location>
    </subcellularLocation>
</comment>
<reference evidence="8" key="1">
    <citation type="submission" date="2014-08" db="EMBL/GenBank/DDBJ databases">
        <authorList>
            <person name="Sharma Rahul"/>
            <person name="Thines Marco"/>
        </authorList>
    </citation>
    <scope>NUCLEOTIDE SEQUENCE</scope>
</reference>
<evidence type="ECO:0000256" key="3">
    <source>
        <dbReference type="ARBA" id="ARBA00022478"/>
    </source>
</evidence>
<dbReference type="InterPro" id="IPR036603">
    <property type="entry name" value="RBP11-like"/>
</dbReference>
<proteinExistence type="inferred from homology"/>
<dbReference type="Gene3D" id="2.170.120.12">
    <property type="entry name" value="DNA-directed RNA polymerase, insert domain"/>
    <property type="match status" value="1"/>
</dbReference>
<dbReference type="GO" id="GO:0055029">
    <property type="term" value="C:nuclear DNA-directed RNA polymerase complex"/>
    <property type="evidence" value="ECO:0007669"/>
    <property type="project" value="UniProtKB-ARBA"/>
</dbReference>
<sequence>MASTSNLDDPRRHVRLELERVSGIAGSDFPHNYPGEDHSWNLRKFAENLQVKIAHISETTCEFDLVGIDSSIANAIRRVLISEVPTVAIEDVFVYNNTSIIQDEVLSHRLGLIPLQVDPRKIKMKGADSPNDQNTIVMGLQVACERNREAKKGETDPSLLYINDCVYASDLVWKPAGRQETTFGTNTPRSVVDDVLIAKLRPGQSIELDVHAVKGIGKDHAKFSPVATASYRLLPHIIIKEPIPSSDADEFAACFTPGVVSVETDSKTKQKTVKVVEPRKDTVSREVLRHDKFKDKVELTRIRDHFIFSIESVGAYQPEDLLPEAINVLLGKIDSVESSLKALDSQTSEGRS</sequence>
<dbReference type="Gene3D" id="3.30.1360.10">
    <property type="entry name" value="RNA polymerase, RBP11-like subunit"/>
    <property type="match status" value="1"/>
</dbReference>
<dbReference type="InterPro" id="IPR050518">
    <property type="entry name" value="Rpo3/RPB3_RNA_Pol_subunit"/>
</dbReference>
<dbReference type="AlphaFoldDB" id="A0A0F7SXM6"/>
<dbReference type="NCBIfam" id="NF001988">
    <property type="entry name" value="PRK00783.1"/>
    <property type="match status" value="1"/>
</dbReference>
<keyword evidence="5" id="KW-0539">Nucleus</keyword>
<protein>
    <recommendedName>
        <fullName evidence="2">DNA-directed RNA polymerases I and III subunit RPAC1</fullName>
    </recommendedName>
</protein>
<dbReference type="InterPro" id="IPR011262">
    <property type="entry name" value="DNA-dir_RNA_pol_insert"/>
</dbReference>
<dbReference type="InterPro" id="IPR036643">
    <property type="entry name" value="RNApol_insert_sf"/>
</dbReference>
<accession>A0A0F7SXM6</accession>
<evidence type="ECO:0000256" key="5">
    <source>
        <dbReference type="ARBA" id="ARBA00023242"/>
    </source>
</evidence>
<dbReference type="InterPro" id="IPR011263">
    <property type="entry name" value="DNA-dir_RNA_pol_RpoA/D/Rpb3"/>
</dbReference>
<dbReference type="GO" id="GO:0046983">
    <property type="term" value="F:protein dimerization activity"/>
    <property type="evidence" value="ECO:0007669"/>
    <property type="project" value="InterPro"/>
</dbReference>
<comment type="similarity">
    <text evidence="6">Belongs to the archaeal Rpo3/eukaryotic RPB3 RNA polymerase subunit family.</text>
</comment>
<evidence type="ECO:0000256" key="4">
    <source>
        <dbReference type="ARBA" id="ARBA00023163"/>
    </source>
</evidence>
<feature type="domain" description="DNA-directed RNA polymerase RpoA/D/Rpb3-type" evidence="7">
    <location>
        <begin position="60"/>
        <end position="339"/>
    </location>
</feature>